<dbReference type="EMBL" id="ABEU02000013">
    <property type="protein sequence ID" value="PNR42065.1"/>
    <property type="molecule type" value="Genomic_DNA"/>
</dbReference>
<organism evidence="2">
    <name type="scientific">Physcomitrium patens</name>
    <name type="common">Spreading-leaved earth moss</name>
    <name type="synonym">Physcomitrella patens</name>
    <dbReference type="NCBI Taxonomy" id="3218"/>
    <lineage>
        <taxon>Eukaryota</taxon>
        <taxon>Viridiplantae</taxon>
        <taxon>Streptophyta</taxon>
        <taxon>Embryophyta</taxon>
        <taxon>Bryophyta</taxon>
        <taxon>Bryophytina</taxon>
        <taxon>Bryopsida</taxon>
        <taxon>Funariidae</taxon>
        <taxon>Funariales</taxon>
        <taxon>Funariaceae</taxon>
        <taxon>Physcomitrium</taxon>
    </lineage>
</organism>
<dbReference type="EnsemblPlants" id="Pp3c13_2649V3.1">
    <property type="protein sequence ID" value="PAC:32929914.CDS.1"/>
    <property type="gene ID" value="Pp3c13_2649"/>
</dbReference>
<sequence length="174" mass="18794">MTLGHLCGCLMTHSPHQLMRWLDNVIASSSCCSFTAAGKSPTRAQEESDVPEKQGSEGEGRGESKGDATKLPFTAADDTKPELPWACSFRAPYSTLSATQTSDPSAHESAVATNFDNSATPGDSLPARLLVSDQYLPMSPGYHGRHKLHHRQRFYTYFPTLPPADAVQAAAAER</sequence>
<evidence type="ECO:0000313" key="4">
    <source>
        <dbReference type="Proteomes" id="UP000006727"/>
    </source>
</evidence>
<accession>A0A2K1JKJ2</accession>
<dbReference type="InParanoid" id="A0A2K1JKJ2"/>
<evidence type="ECO:0000313" key="2">
    <source>
        <dbReference type="EMBL" id="PNR42065.1"/>
    </source>
</evidence>
<reference evidence="2 4" key="2">
    <citation type="journal article" date="2018" name="Plant J.">
        <title>The Physcomitrella patens chromosome-scale assembly reveals moss genome structure and evolution.</title>
        <authorList>
            <person name="Lang D."/>
            <person name="Ullrich K.K."/>
            <person name="Murat F."/>
            <person name="Fuchs J."/>
            <person name="Jenkins J."/>
            <person name="Haas F.B."/>
            <person name="Piednoel M."/>
            <person name="Gundlach H."/>
            <person name="Van Bel M."/>
            <person name="Meyberg R."/>
            <person name="Vives C."/>
            <person name="Morata J."/>
            <person name="Symeonidi A."/>
            <person name="Hiss M."/>
            <person name="Muchero W."/>
            <person name="Kamisugi Y."/>
            <person name="Saleh O."/>
            <person name="Blanc G."/>
            <person name="Decker E.L."/>
            <person name="van Gessel N."/>
            <person name="Grimwood J."/>
            <person name="Hayes R.D."/>
            <person name="Graham S.W."/>
            <person name="Gunter L.E."/>
            <person name="McDaniel S.F."/>
            <person name="Hoernstein S.N.W."/>
            <person name="Larsson A."/>
            <person name="Li F.W."/>
            <person name="Perroud P.F."/>
            <person name="Phillips J."/>
            <person name="Ranjan P."/>
            <person name="Rokshar D.S."/>
            <person name="Rothfels C.J."/>
            <person name="Schneider L."/>
            <person name="Shu S."/>
            <person name="Stevenson D.W."/>
            <person name="Thummler F."/>
            <person name="Tillich M."/>
            <person name="Villarreal Aguilar J.C."/>
            <person name="Widiez T."/>
            <person name="Wong G.K."/>
            <person name="Wymore A."/>
            <person name="Zhang Y."/>
            <person name="Zimmer A.D."/>
            <person name="Quatrano R.S."/>
            <person name="Mayer K.F.X."/>
            <person name="Goodstein D."/>
            <person name="Casacuberta J.M."/>
            <person name="Vandepoele K."/>
            <person name="Reski R."/>
            <person name="Cuming A.C."/>
            <person name="Tuskan G.A."/>
            <person name="Maumus F."/>
            <person name="Salse J."/>
            <person name="Schmutz J."/>
            <person name="Rensing S.A."/>
        </authorList>
    </citation>
    <scope>NUCLEOTIDE SEQUENCE [LARGE SCALE GENOMIC DNA]</scope>
    <source>
        <strain evidence="3 4">cv. Gransden 2004</strain>
    </source>
</reference>
<keyword evidence="4" id="KW-1185">Reference proteome</keyword>
<dbReference type="Proteomes" id="UP000006727">
    <property type="component" value="Chromosome 13"/>
</dbReference>
<name>A0A2K1JKJ2_PHYPA</name>
<gene>
    <name evidence="2" type="ORF">PHYPA_016894</name>
</gene>
<evidence type="ECO:0000256" key="1">
    <source>
        <dbReference type="SAM" id="MobiDB-lite"/>
    </source>
</evidence>
<feature type="compositionally biased region" description="Basic and acidic residues" evidence="1">
    <location>
        <begin position="44"/>
        <end position="68"/>
    </location>
</feature>
<dbReference type="Gramene" id="Pp3c13_2649V3.1">
    <property type="protein sequence ID" value="PAC:32929914.CDS.1"/>
    <property type="gene ID" value="Pp3c13_2649"/>
</dbReference>
<protein>
    <submittedName>
        <fullName evidence="2 3">Uncharacterized protein</fullName>
    </submittedName>
</protein>
<reference evidence="2 4" key="1">
    <citation type="journal article" date="2008" name="Science">
        <title>The Physcomitrella genome reveals evolutionary insights into the conquest of land by plants.</title>
        <authorList>
            <person name="Rensing S."/>
            <person name="Lang D."/>
            <person name="Zimmer A."/>
            <person name="Terry A."/>
            <person name="Salamov A."/>
            <person name="Shapiro H."/>
            <person name="Nishiyama T."/>
            <person name="Perroud P.-F."/>
            <person name="Lindquist E."/>
            <person name="Kamisugi Y."/>
            <person name="Tanahashi T."/>
            <person name="Sakakibara K."/>
            <person name="Fujita T."/>
            <person name="Oishi K."/>
            <person name="Shin-I T."/>
            <person name="Kuroki Y."/>
            <person name="Toyoda A."/>
            <person name="Suzuki Y."/>
            <person name="Hashimoto A."/>
            <person name="Yamaguchi K."/>
            <person name="Sugano A."/>
            <person name="Kohara Y."/>
            <person name="Fujiyama A."/>
            <person name="Anterola A."/>
            <person name="Aoki S."/>
            <person name="Ashton N."/>
            <person name="Barbazuk W.B."/>
            <person name="Barker E."/>
            <person name="Bennetzen J."/>
            <person name="Bezanilla M."/>
            <person name="Blankenship R."/>
            <person name="Cho S.H."/>
            <person name="Dutcher S."/>
            <person name="Estelle M."/>
            <person name="Fawcett J.A."/>
            <person name="Gundlach H."/>
            <person name="Hanada K."/>
            <person name="Heyl A."/>
            <person name="Hicks K.A."/>
            <person name="Hugh J."/>
            <person name="Lohr M."/>
            <person name="Mayer K."/>
            <person name="Melkozernov A."/>
            <person name="Murata T."/>
            <person name="Nelson D."/>
            <person name="Pils B."/>
            <person name="Prigge M."/>
            <person name="Reiss B."/>
            <person name="Renner T."/>
            <person name="Rombauts S."/>
            <person name="Rushton P."/>
            <person name="Sanderfoot A."/>
            <person name="Schween G."/>
            <person name="Shiu S.-H."/>
            <person name="Stueber K."/>
            <person name="Theodoulou F.L."/>
            <person name="Tu H."/>
            <person name="Van de Peer Y."/>
            <person name="Verrier P.J."/>
            <person name="Waters E."/>
            <person name="Wood A."/>
            <person name="Yang L."/>
            <person name="Cove D."/>
            <person name="Cuming A."/>
            <person name="Hasebe M."/>
            <person name="Lucas S."/>
            <person name="Mishler D.B."/>
            <person name="Reski R."/>
            <person name="Grigoriev I."/>
            <person name="Quatrano R.S."/>
            <person name="Boore J.L."/>
        </authorList>
    </citation>
    <scope>NUCLEOTIDE SEQUENCE [LARGE SCALE GENOMIC DNA]</scope>
    <source>
        <strain evidence="3 4">cv. Gransden 2004</strain>
    </source>
</reference>
<proteinExistence type="predicted"/>
<reference evidence="3" key="3">
    <citation type="submission" date="2020-12" db="UniProtKB">
        <authorList>
            <consortium name="EnsemblPlants"/>
        </authorList>
    </citation>
    <scope>IDENTIFICATION</scope>
</reference>
<dbReference type="AlphaFoldDB" id="A0A2K1JKJ2"/>
<feature type="region of interest" description="Disordered" evidence="1">
    <location>
        <begin position="40"/>
        <end position="75"/>
    </location>
</feature>
<evidence type="ECO:0000313" key="3">
    <source>
        <dbReference type="EnsemblPlants" id="PAC:32929914.CDS.1"/>
    </source>
</evidence>